<accession>N1Q5Z1</accession>
<dbReference type="VEuPathDB" id="FungiDB:MYCFIDRAFT_169351"/>
<dbReference type="Proteomes" id="UP000016932">
    <property type="component" value="Unassembled WGS sequence"/>
</dbReference>
<dbReference type="RefSeq" id="XP_007920937.1">
    <property type="nucleotide sequence ID" value="XM_007922746.1"/>
</dbReference>
<dbReference type="GeneID" id="19332352"/>
<dbReference type="EMBL" id="KB446555">
    <property type="protein sequence ID" value="EME87535.1"/>
    <property type="molecule type" value="Genomic_DNA"/>
</dbReference>
<name>N1Q5Z1_PSEFD</name>
<sequence>MLGLGRVAGARRYRLELEWSLKVFYSRLAHSSCCFGTGSASQRTSDTGSHTSDVYETYKPFLSIRLTKQQTSKAIKSIIMDLER</sequence>
<proteinExistence type="predicted"/>
<evidence type="ECO:0000313" key="2">
    <source>
        <dbReference type="Proteomes" id="UP000016932"/>
    </source>
</evidence>
<organism evidence="1 2">
    <name type="scientific">Pseudocercospora fijiensis (strain CIRAD86)</name>
    <name type="common">Black leaf streak disease fungus</name>
    <name type="synonym">Mycosphaerella fijiensis</name>
    <dbReference type="NCBI Taxonomy" id="383855"/>
    <lineage>
        <taxon>Eukaryota</taxon>
        <taxon>Fungi</taxon>
        <taxon>Dikarya</taxon>
        <taxon>Ascomycota</taxon>
        <taxon>Pezizomycotina</taxon>
        <taxon>Dothideomycetes</taxon>
        <taxon>Dothideomycetidae</taxon>
        <taxon>Mycosphaerellales</taxon>
        <taxon>Mycosphaerellaceae</taxon>
        <taxon>Pseudocercospora</taxon>
    </lineage>
</organism>
<dbReference type="AlphaFoldDB" id="N1Q5Z1"/>
<keyword evidence="2" id="KW-1185">Reference proteome</keyword>
<gene>
    <name evidence="1" type="ORF">MYCFIDRAFT_169351</name>
</gene>
<reference evidence="1 2" key="1">
    <citation type="journal article" date="2012" name="PLoS Pathog.">
        <title>Diverse lifestyles and strategies of plant pathogenesis encoded in the genomes of eighteen Dothideomycetes fungi.</title>
        <authorList>
            <person name="Ohm R.A."/>
            <person name="Feau N."/>
            <person name="Henrissat B."/>
            <person name="Schoch C.L."/>
            <person name="Horwitz B.A."/>
            <person name="Barry K.W."/>
            <person name="Condon B.J."/>
            <person name="Copeland A.C."/>
            <person name="Dhillon B."/>
            <person name="Glaser F."/>
            <person name="Hesse C.N."/>
            <person name="Kosti I."/>
            <person name="LaButti K."/>
            <person name="Lindquist E.A."/>
            <person name="Lucas S."/>
            <person name="Salamov A.A."/>
            <person name="Bradshaw R.E."/>
            <person name="Ciuffetti L."/>
            <person name="Hamelin R.C."/>
            <person name="Kema G.H.J."/>
            <person name="Lawrence C."/>
            <person name="Scott J.A."/>
            <person name="Spatafora J.W."/>
            <person name="Turgeon B.G."/>
            <person name="de Wit P.J.G.M."/>
            <person name="Zhong S."/>
            <person name="Goodwin S.B."/>
            <person name="Grigoriev I.V."/>
        </authorList>
    </citation>
    <scope>NUCLEOTIDE SEQUENCE [LARGE SCALE GENOMIC DNA]</scope>
    <source>
        <strain evidence="1 2">CIRAD86</strain>
    </source>
</reference>
<evidence type="ECO:0000313" key="1">
    <source>
        <dbReference type="EMBL" id="EME87535.1"/>
    </source>
</evidence>
<dbReference type="KEGG" id="pfj:MYCFIDRAFT_169351"/>
<protein>
    <submittedName>
        <fullName evidence="1">Uncharacterized protein</fullName>
    </submittedName>
</protein>
<dbReference type="HOGENOM" id="CLU_2528400_0_0_1"/>